<gene>
    <name evidence="5" type="ORF">FGIG_11216</name>
</gene>
<name>A0A504YN62_FASGI</name>
<dbReference type="InterPro" id="IPR001952">
    <property type="entry name" value="Alkaline_phosphatase"/>
</dbReference>
<evidence type="ECO:0000256" key="1">
    <source>
        <dbReference type="ARBA" id="ARBA00012647"/>
    </source>
</evidence>
<evidence type="ECO:0000256" key="4">
    <source>
        <dbReference type="RuleBase" id="RU003946"/>
    </source>
</evidence>
<dbReference type="Proteomes" id="UP000316759">
    <property type="component" value="Unassembled WGS sequence"/>
</dbReference>
<dbReference type="InterPro" id="IPR017850">
    <property type="entry name" value="Alkaline_phosphatase_core_sf"/>
</dbReference>
<keyword evidence="3" id="KW-0460">Magnesium</keyword>
<evidence type="ECO:0000313" key="6">
    <source>
        <dbReference type="Proteomes" id="UP000316759"/>
    </source>
</evidence>
<dbReference type="STRING" id="46835.A0A504YN62"/>
<dbReference type="PRINTS" id="PR00113">
    <property type="entry name" value="ALKPHPHTASE"/>
</dbReference>
<comment type="cofactor">
    <cofactor evidence="3">
        <name>Mg(2+)</name>
        <dbReference type="ChEBI" id="CHEBI:18420"/>
    </cofactor>
    <text evidence="3">Binds 1 Mg(2+) ion.</text>
</comment>
<dbReference type="AlphaFoldDB" id="A0A504YN62"/>
<keyword evidence="3" id="KW-0479">Metal-binding</keyword>
<evidence type="ECO:0000256" key="2">
    <source>
        <dbReference type="ARBA" id="ARBA00022553"/>
    </source>
</evidence>
<reference evidence="5 6" key="1">
    <citation type="submission" date="2019-04" db="EMBL/GenBank/DDBJ databases">
        <title>Annotation for the trematode Fasciola gigantica.</title>
        <authorList>
            <person name="Choi Y.-J."/>
        </authorList>
    </citation>
    <scope>NUCLEOTIDE SEQUENCE [LARGE SCALE GENOMIC DNA]</scope>
    <source>
        <strain evidence="5">Uganda_cow_1</strain>
    </source>
</reference>
<proteinExistence type="inferred from homology"/>
<keyword evidence="6" id="KW-1185">Reference proteome</keyword>
<comment type="caution">
    <text evidence="5">The sequence shown here is derived from an EMBL/GenBank/DDBJ whole genome shotgun (WGS) entry which is preliminary data.</text>
</comment>
<dbReference type="GO" id="GO:0046872">
    <property type="term" value="F:metal ion binding"/>
    <property type="evidence" value="ECO:0007669"/>
    <property type="project" value="UniProtKB-KW"/>
</dbReference>
<feature type="binding site" evidence="3">
    <location>
        <position position="51"/>
    </location>
    <ligand>
        <name>Mg(2+)</name>
        <dbReference type="ChEBI" id="CHEBI:18420"/>
    </ligand>
</feature>
<feature type="binding site" evidence="3">
    <location>
        <position position="49"/>
    </location>
    <ligand>
        <name>Mg(2+)</name>
        <dbReference type="ChEBI" id="CHEBI:18420"/>
    </ligand>
</feature>
<dbReference type="OrthoDB" id="5818554at2759"/>
<comment type="cofactor">
    <cofactor evidence="3">
        <name>Zn(2+)</name>
        <dbReference type="ChEBI" id="CHEBI:29105"/>
    </cofactor>
    <text evidence="3">Binds 2 Zn(2+) ions.</text>
</comment>
<dbReference type="PANTHER" id="PTHR11596:SF5">
    <property type="entry name" value="ALKALINE PHOSPHATASE"/>
    <property type="match status" value="1"/>
</dbReference>
<protein>
    <recommendedName>
        <fullName evidence="1">alkaline phosphatase</fullName>
        <ecNumber evidence="1">3.1.3.1</ecNumber>
    </recommendedName>
</protein>
<comment type="similarity">
    <text evidence="4">Belongs to the alkaline phosphatase family.</text>
</comment>
<accession>A0A504YN62</accession>
<feature type="binding site" evidence="3">
    <location>
        <position position="248"/>
    </location>
    <ligand>
        <name>Zn(2+)</name>
        <dbReference type="ChEBI" id="CHEBI:29105"/>
        <label>2</label>
    </ligand>
</feature>
<dbReference type="Gene3D" id="3.40.720.10">
    <property type="entry name" value="Alkaline Phosphatase, subunit A"/>
    <property type="match status" value="1"/>
</dbReference>
<feature type="binding site" evidence="3">
    <location>
        <position position="202"/>
    </location>
    <ligand>
        <name>Mg(2+)</name>
        <dbReference type="ChEBI" id="CHEBI:18420"/>
    </ligand>
</feature>
<evidence type="ECO:0000313" key="5">
    <source>
        <dbReference type="EMBL" id="TPP59200.1"/>
    </source>
</evidence>
<dbReference type="Pfam" id="PF00245">
    <property type="entry name" value="Alk_phosphatase"/>
    <property type="match status" value="1"/>
</dbReference>
<dbReference type="SUPFAM" id="SSF53649">
    <property type="entry name" value="Alkaline phosphatase-like"/>
    <property type="match status" value="1"/>
</dbReference>
<dbReference type="EC" id="3.1.3.1" evidence="1"/>
<dbReference type="GO" id="GO:0004035">
    <property type="term" value="F:alkaline phosphatase activity"/>
    <property type="evidence" value="ECO:0007669"/>
    <property type="project" value="UniProtKB-EC"/>
</dbReference>
<sequence length="398" mass="44199">MQFTVGLTRGANCCRCDTIEEAQYAKSIFLLAQEAGLSTGIVTTTRVTHATPAATYAKSPSREWEARLGNHKEGSTNEKIHCQDIAQQMVSEGLDFNVIFGGGAQMFYNASIKTGQRRDDKNLLKAWSDKQEKKNRRYKLLMNKTELDRLDVQETDYVLGLFAESNMDFEVNRSDQPSLTEMTEKAISILQRNPKGFLLLVEGGRIDHGHHLNQAKIALTETLAFEEAVNAAVNLTDPQETLIVVTADHSHAYHVVGYASRTRSVLDVDDTQKGDDNMSYLISDYANGPGAAKYQPRGDPLNRGNLMDSNYKQQALVPLKDSTHEAEDVPLYATGAYSHLFGRSTDNTYVAYATMFALCLGPYGDAVHCNRGDRIVTRPGQNTLLVLSIILAYFAVRR</sequence>
<feature type="binding site" evidence="3">
    <location>
        <position position="207"/>
    </location>
    <ligand>
        <name>Zn(2+)</name>
        <dbReference type="ChEBI" id="CHEBI:29105"/>
        <label>2</label>
    </ligand>
</feature>
<evidence type="ECO:0000256" key="3">
    <source>
        <dbReference type="PIRSR" id="PIRSR601952-2"/>
    </source>
</evidence>
<dbReference type="PANTHER" id="PTHR11596">
    <property type="entry name" value="ALKALINE PHOSPHATASE"/>
    <property type="match status" value="1"/>
</dbReference>
<feature type="binding site" evidence="3">
    <location>
        <position position="249"/>
    </location>
    <ligand>
        <name>Zn(2+)</name>
        <dbReference type="ChEBI" id="CHEBI:29105"/>
        <label>2</label>
    </ligand>
</feature>
<feature type="binding site" evidence="3">
    <location>
        <position position="211"/>
    </location>
    <ligand>
        <name>Zn(2+)</name>
        <dbReference type="ChEBI" id="CHEBI:29105"/>
        <label>2</label>
    </ligand>
</feature>
<dbReference type="SMART" id="SM00098">
    <property type="entry name" value="alkPPc"/>
    <property type="match status" value="1"/>
</dbReference>
<dbReference type="CDD" id="cd16012">
    <property type="entry name" value="ALP"/>
    <property type="match status" value="1"/>
</dbReference>
<keyword evidence="3" id="KW-0862">Zinc</keyword>
<keyword evidence="2" id="KW-0597">Phosphoprotein</keyword>
<organism evidence="5 6">
    <name type="scientific">Fasciola gigantica</name>
    <name type="common">Giant liver fluke</name>
    <dbReference type="NCBI Taxonomy" id="46835"/>
    <lineage>
        <taxon>Eukaryota</taxon>
        <taxon>Metazoa</taxon>
        <taxon>Spiralia</taxon>
        <taxon>Lophotrochozoa</taxon>
        <taxon>Platyhelminthes</taxon>
        <taxon>Trematoda</taxon>
        <taxon>Digenea</taxon>
        <taxon>Plagiorchiida</taxon>
        <taxon>Echinostomata</taxon>
        <taxon>Echinostomatoidea</taxon>
        <taxon>Fasciolidae</taxon>
        <taxon>Fasciola</taxon>
    </lineage>
</organism>
<dbReference type="EMBL" id="SUNJ01011006">
    <property type="protein sequence ID" value="TPP59200.1"/>
    <property type="molecule type" value="Genomic_DNA"/>
</dbReference>
<feature type="binding site" evidence="3">
    <location>
        <position position="324"/>
    </location>
    <ligand>
        <name>Zn(2+)</name>
        <dbReference type="ChEBI" id="CHEBI:29105"/>
        <label>2</label>
    </ligand>
</feature>